<feature type="transmembrane region" description="Helical" evidence="1">
    <location>
        <begin position="226"/>
        <end position="248"/>
    </location>
</feature>
<dbReference type="EMBL" id="BTGU01000022">
    <property type="protein sequence ID" value="GMN46255.1"/>
    <property type="molecule type" value="Genomic_DNA"/>
</dbReference>
<feature type="transmembrane region" description="Helical" evidence="1">
    <location>
        <begin position="139"/>
        <end position="155"/>
    </location>
</feature>
<accession>A0AA88D6J3</accession>
<protein>
    <recommendedName>
        <fullName evidence="4">Steroid 5-alpha reductase C-terminal domain-containing protein</fullName>
    </recommendedName>
</protein>
<evidence type="ECO:0008006" key="4">
    <source>
        <dbReference type="Google" id="ProtNLM"/>
    </source>
</evidence>
<sequence>MGTVIDSHFLGLTAIVTVGYQLLFFIITALLKIDKVTDFAGSTNFVILAILTLVVKGSWHFRQVVLSSLVVTWGLRLGLFLLRRILQWGEDRRFDEMRGNLARLAVFWIFQAVWVWTVSLPVTVVNASDRNPSLSAADVIGWIIWAIGFSIEAIADQQKLSFKNSPENRGKWCNVGLWKYTRHPNYFGEFKVEVILEKGAFISSIVIFLWWGIFVASTPVLDGAEWLVIFGPVFLTLLLLFISGMPLLEATKFALNTLPSKEVDDTCTQSGITYRLKEASIQRIF</sequence>
<feature type="transmembrane region" description="Helical" evidence="1">
    <location>
        <begin position="101"/>
        <end position="119"/>
    </location>
</feature>
<keyword evidence="1" id="KW-0472">Membrane</keyword>
<dbReference type="AlphaFoldDB" id="A0AA88D6J3"/>
<dbReference type="Gene3D" id="1.20.120.1630">
    <property type="match status" value="1"/>
</dbReference>
<comment type="caution">
    <text evidence="2">The sequence shown here is derived from an EMBL/GenBank/DDBJ whole genome shotgun (WGS) entry which is preliminary data.</text>
</comment>
<keyword evidence="1" id="KW-1133">Transmembrane helix</keyword>
<dbReference type="GO" id="GO:0016020">
    <property type="term" value="C:membrane"/>
    <property type="evidence" value="ECO:0007669"/>
    <property type="project" value="TreeGrafter"/>
</dbReference>
<dbReference type="Proteomes" id="UP001187192">
    <property type="component" value="Unassembled WGS sequence"/>
</dbReference>
<feature type="transmembrane region" description="Helical" evidence="1">
    <location>
        <begin position="200"/>
        <end position="220"/>
    </location>
</feature>
<evidence type="ECO:0000313" key="2">
    <source>
        <dbReference type="EMBL" id="GMN46255.1"/>
    </source>
</evidence>
<dbReference type="InterPro" id="IPR010721">
    <property type="entry name" value="UstE-like"/>
</dbReference>
<evidence type="ECO:0000313" key="3">
    <source>
        <dbReference type="Proteomes" id="UP001187192"/>
    </source>
</evidence>
<reference evidence="2" key="1">
    <citation type="submission" date="2023-07" db="EMBL/GenBank/DDBJ databases">
        <title>draft genome sequence of fig (Ficus carica).</title>
        <authorList>
            <person name="Takahashi T."/>
            <person name="Nishimura K."/>
        </authorList>
    </citation>
    <scope>NUCLEOTIDE SEQUENCE</scope>
</reference>
<proteinExistence type="predicted"/>
<feature type="transmembrane region" description="Helical" evidence="1">
    <location>
        <begin position="61"/>
        <end position="81"/>
    </location>
</feature>
<dbReference type="PANTHER" id="PTHR32251">
    <property type="entry name" value="3-OXO-5-ALPHA-STEROID 4-DEHYDROGENASE"/>
    <property type="match status" value="1"/>
</dbReference>
<keyword evidence="1" id="KW-0812">Transmembrane</keyword>
<feature type="transmembrane region" description="Helical" evidence="1">
    <location>
        <begin position="12"/>
        <end position="31"/>
    </location>
</feature>
<gene>
    <name evidence="2" type="ORF">TIFTF001_015437</name>
</gene>
<evidence type="ECO:0000256" key="1">
    <source>
        <dbReference type="SAM" id="Phobius"/>
    </source>
</evidence>
<name>A0AA88D6J3_FICCA</name>
<keyword evidence="3" id="KW-1185">Reference proteome</keyword>
<organism evidence="2 3">
    <name type="scientific">Ficus carica</name>
    <name type="common">Common fig</name>
    <dbReference type="NCBI Taxonomy" id="3494"/>
    <lineage>
        <taxon>Eukaryota</taxon>
        <taxon>Viridiplantae</taxon>
        <taxon>Streptophyta</taxon>
        <taxon>Embryophyta</taxon>
        <taxon>Tracheophyta</taxon>
        <taxon>Spermatophyta</taxon>
        <taxon>Magnoliopsida</taxon>
        <taxon>eudicotyledons</taxon>
        <taxon>Gunneridae</taxon>
        <taxon>Pentapetalae</taxon>
        <taxon>rosids</taxon>
        <taxon>fabids</taxon>
        <taxon>Rosales</taxon>
        <taxon>Moraceae</taxon>
        <taxon>Ficeae</taxon>
        <taxon>Ficus</taxon>
    </lineage>
</organism>
<dbReference type="Pfam" id="PF06966">
    <property type="entry name" value="DUF1295"/>
    <property type="match status" value="2"/>
</dbReference>
<dbReference type="PANTHER" id="PTHR32251:SF15">
    <property type="entry name" value="3-OXO-5-ALPHA-STEROID 4-DEHYDROGENASE (DUF1295)"/>
    <property type="match status" value="1"/>
</dbReference>